<comment type="similarity">
    <text evidence="2">Belongs to the GmhB family.</text>
</comment>
<evidence type="ECO:0000256" key="3">
    <source>
        <dbReference type="ARBA" id="ARBA00022490"/>
    </source>
</evidence>
<reference evidence="9 10" key="1">
    <citation type="submission" date="2021-07" db="EMBL/GenBank/DDBJ databases">
        <title>Paraburkholderia edwinii protects Aspergillus sp. from phenazines by acting as a toxin sponge.</title>
        <authorList>
            <person name="Dahlstrom K.M."/>
            <person name="Newman D.K."/>
        </authorList>
    </citation>
    <scope>NUCLEOTIDE SEQUENCE [LARGE SCALE GENOMIC DNA]</scope>
    <source>
        <strain evidence="9 10">Pe01</strain>
    </source>
</reference>
<name>A0ABX8UE76_9BURK</name>
<evidence type="ECO:0000313" key="10">
    <source>
        <dbReference type="Proteomes" id="UP000826462"/>
    </source>
</evidence>
<dbReference type="InterPro" id="IPR036412">
    <property type="entry name" value="HAD-like_sf"/>
</dbReference>
<keyword evidence="6" id="KW-0119">Carbohydrate metabolism</keyword>
<evidence type="ECO:0000256" key="8">
    <source>
        <dbReference type="SAM" id="MobiDB-lite"/>
    </source>
</evidence>
<keyword evidence="5 9" id="KW-0378">Hydrolase</keyword>
<evidence type="ECO:0000256" key="2">
    <source>
        <dbReference type="ARBA" id="ARBA00005628"/>
    </source>
</evidence>
<dbReference type="InterPro" id="IPR006549">
    <property type="entry name" value="HAD-SF_hydro_IIIA"/>
</dbReference>
<evidence type="ECO:0000256" key="5">
    <source>
        <dbReference type="ARBA" id="ARBA00022801"/>
    </source>
</evidence>
<dbReference type="Gene3D" id="3.40.50.1000">
    <property type="entry name" value="HAD superfamily/HAD-like"/>
    <property type="match status" value="1"/>
</dbReference>
<evidence type="ECO:0000313" key="9">
    <source>
        <dbReference type="EMBL" id="QYD67011.1"/>
    </source>
</evidence>
<dbReference type="RefSeq" id="WP_219796005.1">
    <property type="nucleotide sequence ID" value="NZ_CP080095.1"/>
</dbReference>
<dbReference type="InterPro" id="IPR006543">
    <property type="entry name" value="Histidinol-phos"/>
</dbReference>
<dbReference type="InterPro" id="IPR023214">
    <property type="entry name" value="HAD_sf"/>
</dbReference>
<dbReference type="Proteomes" id="UP000826462">
    <property type="component" value="Chromosome 1"/>
</dbReference>
<keyword evidence="3" id="KW-0963">Cytoplasm</keyword>
<sequence length="242" mass="25959">MAHAENPVFRPASDRAHGRLPGGPSERAVFLDKDGTVLNDVPYNVDPRKMRFAPGARAALELLALYPYRLIVVSNQGGVAHGRFAVEALDAVEHQLRAMFASCGAALDGFYWCPHDPRGHVGPYACACECRKPAAGMLVQAANDHQIDLRASWLVGDILDDVEAGNRAGCRTILLDNGNETEWRNGPRRAPFAHVGDLHVAARLIACDHERAAAGDTGDAIDVGNAVDATATTCHPTREAKP</sequence>
<feature type="region of interest" description="Disordered" evidence="8">
    <location>
        <begin position="1"/>
        <end position="25"/>
    </location>
</feature>
<dbReference type="NCBIfam" id="TIGR01656">
    <property type="entry name" value="Histidinol-ppas"/>
    <property type="match status" value="1"/>
</dbReference>
<dbReference type="SUPFAM" id="SSF56784">
    <property type="entry name" value="HAD-like"/>
    <property type="match status" value="1"/>
</dbReference>
<dbReference type="InterPro" id="IPR004446">
    <property type="entry name" value="Heptose_bisP_phosphatase"/>
</dbReference>
<comment type="subcellular location">
    <subcellularLocation>
        <location evidence="1">Cytoplasm</location>
    </subcellularLocation>
</comment>
<evidence type="ECO:0000256" key="1">
    <source>
        <dbReference type="ARBA" id="ARBA00004496"/>
    </source>
</evidence>
<dbReference type="Pfam" id="PF13242">
    <property type="entry name" value="Hydrolase_like"/>
    <property type="match status" value="1"/>
</dbReference>
<protein>
    <recommendedName>
        <fullName evidence="7">D,D-heptose 1,7-bisphosphate phosphatase</fullName>
    </recommendedName>
</protein>
<evidence type="ECO:0000256" key="4">
    <source>
        <dbReference type="ARBA" id="ARBA00022723"/>
    </source>
</evidence>
<dbReference type="EMBL" id="CP080095">
    <property type="protein sequence ID" value="QYD67011.1"/>
    <property type="molecule type" value="Genomic_DNA"/>
</dbReference>
<dbReference type="PANTHER" id="PTHR42891">
    <property type="entry name" value="D-GLYCERO-BETA-D-MANNO-HEPTOSE-1,7-BISPHOSPHATE 7-PHOSPHATASE"/>
    <property type="match status" value="1"/>
</dbReference>
<gene>
    <name evidence="9" type="ORF">KZJ38_11350</name>
</gene>
<dbReference type="NCBIfam" id="TIGR01662">
    <property type="entry name" value="HAD-SF-IIIA"/>
    <property type="match status" value="1"/>
</dbReference>
<organism evidence="9 10">
    <name type="scientific">Paraburkholderia edwinii</name>
    <dbReference type="NCBI Taxonomy" id="2861782"/>
    <lineage>
        <taxon>Bacteria</taxon>
        <taxon>Pseudomonadati</taxon>
        <taxon>Pseudomonadota</taxon>
        <taxon>Betaproteobacteria</taxon>
        <taxon>Burkholderiales</taxon>
        <taxon>Burkholderiaceae</taxon>
        <taxon>Paraburkholderia</taxon>
    </lineage>
</organism>
<proteinExistence type="inferred from homology"/>
<keyword evidence="10" id="KW-1185">Reference proteome</keyword>
<evidence type="ECO:0000256" key="7">
    <source>
        <dbReference type="ARBA" id="ARBA00031828"/>
    </source>
</evidence>
<accession>A0ABX8UE76</accession>
<evidence type="ECO:0000256" key="6">
    <source>
        <dbReference type="ARBA" id="ARBA00023277"/>
    </source>
</evidence>
<dbReference type="GO" id="GO:0016787">
    <property type="term" value="F:hydrolase activity"/>
    <property type="evidence" value="ECO:0007669"/>
    <property type="project" value="UniProtKB-KW"/>
</dbReference>
<keyword evidence="4" id="KW-0479">Metal-binding</keyword>
<dbReference type="PANTHER" id="PTHR42891:SF1">
    <property type="entry name" value="D-GLYCERO-BETA-D-MANNO-HEPTOSE-1,7-BISPHOSPHATE 7-PHOSPHATASE"/>
    <property type="match status" value="1"/>
</dbReference>